<evidence type="ECO:0000256" key="5">
    <source>
        <dbReference type="ARBA" id="ARBA00022771"/>
    </source>
</evidence>
<keyword evidence="14" id="KW-1133">Transmembrane helix</keyword>
<dbReference type="Pfam" id="PF13812">
    <property type="entry name" value="PPR_3"/>
    <property type="match status" value="2"/>
</dbReference>
<dbReference type="Gene3D" id="4.10.1100.10">
    <property type="entry name" value="Transcription factor, SBP-box domain"/>
    <property type="match status" value="1"/>
</dbReference>
<dbReference type="Proteomes" id="UP000807159">
    <property type="component" value="Chromosome 8"/>
</dbReference>
<dbReference type="InterPro" id="IPR044179">
    <property type="entry name" value="PPR5-like"/>
</dbReference>
<evidence type="ECO:0000256" key="6">
    <source>
        <dbReference type="ARBA" id="ARBA00022833"/>
    </source>
</evidence>
<evidence type="ECO:0000256" key="3">
    <source>
        <dbReference type="ARBA" id="ARBA00022723"/>
    </source>
</evidence>
<evidence type="ECO:0000256" key="12">
    <source>
        <dbReference type="PROSITE-ProRule" id="PRU00708"/>
    </source>
</evidence>
<dbReference type="GO" id="GO:0003729">
    <property type="term" value="F:mRNA binding"/>
    <property type="evidence" value="ECO:0007669"/>
    <property type="project" value="InterPro"/>
</dbReference>
<feature type="compositionally biased region" description="Low complexity" evidence="13">
    <location>
        <begin position="442"/>
        <end position="454"/>
    </location>
</feature>
<dbReference type="InterPro" id="IPR036893">
    <property type="entry name" value="SBP_sf"/>
</dbReference>
<feature type="transmembrane region" description="Helical" evidence="14">
    <location>
        <begin position="941"/>
        <end position="959"/>
    </location>
</feature>
<feature type="transmembrane region" description="Helical" evidence="14">
    <location>
        <begin position="979"/>
        <end position="1003"/>
    </location>
</feature>
<evidence type="ECO:0000256" key="8">
    <source>
        <dbReference type="ARBA" id="ARBA00023125"/>
    </source>
</evidence>
<feature type="repeat" description="PPR" evidence="12">
    <location>
        <begin position="1068"/>
        <end position="1102"/>
    </location>
</feature>
<dbReference type="InterPro" id="IPR002110">
    <property type="entry name" value="Ankyrin_rpt"/>
</dbReference>
<evidence type="ECO:0000256" key="4">
    <source>
        <dbReference type="ARBA" id="ARBA00022737"/>
    </source>
</evidence>
<dbReference type="PROSITE" id="PS51375">
    <property type="entry name" value="PPR"/>
    <property type="match status" value="4"/>
</dbReference>
<comment type="subcellular location">
    <subcellularLocation>
        <location evidence="1">Nucleus</location>
    </subcellularLocation>
</comment>
<keyword evidence="17" id="KW-1185">Reference proteome</keyword>
<dbReference type="PANTHER" id="PTHR47874:SF7">
    <property type="entry name" value="BNAA05G30910D PROTEIN"/>
    <property type="match status" value="1"/>
</dbReference>
<evidence type="ECO:0000313" key="17">
    <source>
        <dbReference type="Proteomes" id="UP000807159"/>
    </source>
</evidence>
<dbReference type="InterPro" id="IPR011990">
    <property type="entry name" value="TPR-like_helical_dom_sf"/>
</dbReference>
<protein>
    <recommendedName>
        <fullName evidence="15">SBP-type domain-containing protein</fullName>
    </recommendedName>
</protein>
<comment type="similarity">
    <text evidence="2">Belongs to the PPR family. P subfamily.</text>
</comment>
<keyword evidence="5 11" id="KW-0863">Zinc-finger</keyword>
<dbReference type="GO" id="GO:0008270">
    <property type="term" value="F:zinc ion binding"/>
    <property type="evidence" value="ECO:0007669"/>
    <property type="project" value="UniProtKB-KW"/>
</dbReference>
<evidence type="ECO:0000259" key="15">
    <source>
        <dbReference type="PROSITE" id="PS51141"/>
    </source>
</evidence>
<organism evidence="16 17">
    <name type="scientific">Populus deltoides</name>
    <name type="common">Eastern poplar</name>
    <name type="synonym">Eastern cottonwood</name>
    <dbReference type="NCBI Taxonomy" id="3696"/>
    <lineage>
        <taxon>Eukaryota</taxon>
        <taxon>Viridiplantae</taxon>
        <taxon>Streptophyta</taxon>
        <taxon>Embryophyta</taxon>
        <taxon>Tracheophyta</taxon>
        <taxon>Spermatophyta</taxon>
        <taxon>Magnoliopsida</taxon>
        <taxon>eudicotyledons</taxon>
        <taxon>Gunneridae</taxon>
        <taxon>Pentapetalae</taxon>
        <taxon>rosids</taxon>
        <taxon>fabids</taxon>
        <taxon>Malpighiales</taxon>
        <taxon>Salicaceae</taxon>
        <taxon>Saliceae</taxon>
        <taxon>Populus</taxon>
    </lineage>
</organism>
<keyword evidence="14" id="KW-0472">Membrane</keyword>
<keyword evidence="6" id="KW-0862">Zinc</keyword>
<dbReference type="Pfam" id="PF13041">
    <property type="entry name" value="PPR_2"/>
    <property type="match status" value="2"/>
</dbReference>
<dbReference type="InterPro" id="IPR004333">
    <property type="entry name" value="SBP_dom"/>
</dbReference>
<evidence type="ECO:0000256" key="13">
    <source>
        <dbReference type="SAM" id="MobiDB-lite"/>
    </source>
</evidence>
<feature type="region of interest" description="Disordered" evidence="13">
    <location>
        <begin position="214"/>
        <end position="234"/>
    </location>
</feature>
<dbReference type="SMART" id="SM00248">
    <property type="entry name" value="ANK"/>
    <property type="match status" value="3"/>
</dbReference>
<keyword evidence="14" id="KW-0812">Transmembrane</keyword>
<comment type="caution">
    <text evidence="16">The sequence shown here is derived from an EMBL/GenBank/DDBJ whole genome shotgun (WGS) entry which is preliminary data.</text>
</comment>
<evidence type="ECO:0000256" key="2">
    <source>
        <dbReference type="ARBA" id="ARBA00007626"/>
    </source>
</evidence>
<dbReference type="GO" id="GO:0003677">
    <property type="term" value="F:DNA binding"/>
    <property type="evidence" value="ECO:0007669"/>
    <property type="project" value="UniProtKB-KW"/>
</dbReference>
<keyword evidence="7" id="KW-0805">Transcription regulation</keyword>
<feature type="region of interest" description="Disordered" evidence="13">
    <location>
        <begin position="71"/>
        <end position="91"/>
    </location>
</feature>
<evidence type="ECO:0000256" key="11">
    <source>
        <dbReference type="PROSITE-ProRule" id="PRU00470"/>
    </source>
</evidence>
<dbReference type="Pfam" id="PF03110">
    <property type="entry name" value="SBP"/>
    <property type="match status" value="1"/>
</dbReference>
<keyword evidence="10" id="KW-0539">Nucleus</keyword>
<feature type="compositionally biased region" description="Polar residues" evidence="13">
    <location>
        <begin position="358"/>
        <end position="373"/>
    </location>
</feature>
<dbReference type="SUPFAM" id="SSF103612">
    <property type="entry name" value="SBT domain"/>
    <property type="match status" value="1"/>
</dbReference>
<dbReference type="Pfam" id="PF01535">
    <property type="entry name" value="PPR"/>
    <property type="match status" value="1"/>
</dbReference>
<feature type="region of interest" description="Disordered" evidence="13">
    <location>
        <begin position="433"/>
        <end position="457"/>
    </location>
</feature>
<evidence type="ECO:0000256" key="9">
    <source>
        <dbReference type="ARBA" id="ARBA00023163"/>
    </source>
</evidence>
<keyword evidence="9" id="KW-0804">Transcription</keyword>
<name>A0A8T2Y7Q9_POPDE</name>
<proteinExistence type="inferred from homology"/>
<feature type="repeat" description="PPR" evidence="12">
    <location>
        <begin position="1139"/>
        <end position="1173"/>
    </location>
</feature>
<evidence type="ECO:0000256" key="1">
    <source>
        <dbReference type="ARBA" id="ARBA00004123"/>
    </source>
</evidence>
<dbReference type="GO" id="GO:0005634">
    <property type="term" value="C:nucleus"/>
    <property type="evidence" value="ECO:0007669"/>
    <property type="project" value="UniProtKB-SubCell"/>
</dbReference>
<keyword evidence="8" id="KW-0238">DNA-binding</keyword>
<evidence type="ECO:0000256" key="7">
    <source>
        <dbReference type="ARBA" id="ARBA00023015"/>
    </source>
</evidence>
<dbReference type="InterPro" id="IPR036770">
    <property type="entry name" value="Ankyrin_rpt-contain_sf"/>
</dbReference>
<dbReference type="Gene3D" id="1.25.40.20">
    <property type="entry name" value="Ankyrin repeat-containing domain"/>
    <property type="match status" value="1"/>
</dbReference>
<dbReference type="Pfam" id="PF26102">
    <property type="entry name" value="Ig_SPL7"/>
    <property type="match status" value="1"/>
</dbReference>
<evidence type="ECO:0000313" key="16">
    <source>
        <dbReference type="EMBL" id="KAH8501032.1"/>
    </source>
</evidence>
<dbReference type="Gene3D" id="1.25.40.10">
    <property type="entry name" value="Tetratricopeptide repeat domain"/>
    <property type="match status" value="3"/>
</dbReference>
<keyword evidence="4" id="KW-0677">Repeat</keyword>
<feature type="region of interest" description="Disordered" evidence="13">
    <location>
        <begin position="358"/>
        <end position="377"/>
    </location>
</feature>
<dbReference type="PROSITE" id="PS51141">
    <property type="entry name" value="ZF_SBP"/>
    <property type="match status" value="1"/>
</dbReference>
<reference evidence="16" key="1">
    <citation type="journal article" date="2021" name="J. Hered.">
        <title>Genome Assembly of Salicaceae Populus deltoides (Eastern Cottonwood) I-69 Based on Nanopore Sequencing and Hi-C Technologies.</title>
        <authorList>
            <person name="Bai S."/>
            <person name="Wu H."/>
            <person name="Zhang J."/>
            <person name="Pan Z."/>
            <person name="Zhao W."/>
            <person name="Li Z."/>
            <person name="Tong C."/>
        </authorList>
    </citation>
    <scope>NUCLEOTIDE SEQUENCE</scope>
    <source>
        <tissue evidence="16">Leaf</tissue>
    </source>
</reference>
<dbReference type="FunFam" id="4.10.1100.10:FF:000001">
    <property type="entry name" value="Squamosa promoter-binding-like protein 14"/>
    <property type="match status" value="1"/>
</dbReference>
<dbReference type="SUPFAM" id="SSF48403">
    <property type="entry name" value="Ankyrin repeat"/>
    <property type="match status" value="1"/>
</dbReference>
<evidence type="ECO:0000256" key="10">
    <source>
        <dbReference type="ARBA" id="ARBA00023242"/>
    </source>
</evidence>
<dbReference type="NCBIfam" id="TIGR00756">
    <property type="entry name" value="PPR"/>
    <property type="match status" value="4"/>
</dbReference>
<feature type="compositionally biased region" description="Basic residues" evidence="13">
    <location>
        <begin position="214"/>
        <end position="224"/>
    </location>
</feature>
<accession>A0A8T2Y7Q9</accession>
<keyword evidence="3" id="KW-0479">Metal-binding</keyword>
<dbReference type="InterPro" id="IPR002885">
    <property type="entry name" value="PPR_rpt"/>
</dbReference>
<feature type="repeat" description="PPR" evidence="12">
    <location>
        <begin position="1341"/>
        <end position="1375"/>
    </location>
</feature>
<dbReference type="PANTHER" id="PTHR47874">
    <property type="entry name" value="EXPRESSED PROTEIN"/>
    <property type="match status" value="1"/>
</dbReference>
<dbReference type="EMBL" id="JACEGQ020000008">
    <property type="protein sequence ID" value="KAH8501032.1"/>
    <property type="molecule type" value="Genomic_DNA"/>
</dbReference>
<evidence type="ECO:0000256" key="14">
    <source>
        <dbReference type="SAM" id="Phobius"/>
    </source>
</evidence>
<feature type="domain" description="SBP-type" evidence="15">
    <location>
        <begin position="147"/>
        <end position="224"/>
    </location>
</feature>
<gene>
    <name evidence="16" type="ORF">H0E87_016021</name>
</gene>
<sequence>MEATIGGKSRHFYGPVVSDLKTVGKRSLEWDLNDWKWDGDLFKASPLNSAPSDCRSRQLFPTGPVLHENAGLWNSSSSCSDDNDNLGDEKGKRELEKRRRVVFVEDENLNYEVGSLNLKLGEQVYPIMDEDAKSGKKTKVTMTASNRAVCQVEDCRADLSNAKDYHRRHKVCNAHSKASKALVGNVMQRFCQQCSRFHVLQEFDEGKRSCRRRLAGHNKRRRKTHPENLVNEGSLNDEKGSSYLLISLLRILSNLHSNGSDQTKDQDLLSHILRSLANLAGATNGRSLSESLQGSQGLANGRAIVGNLDKAHDALTNGPESARPSSSASKKDDCIISQDLLRPLVQCGTVGTLQAPSGSQSITLFPSRNNLPAKTNEPEATVGRIKLNNFDLNNAYDDSQHYVENLERSHSPVDTGMGSFSCPLWVWSDSQKKSPPHTSGKSDSTFSQSPSSSSGEAQIRTDRIVFKLFGKDPNDFPVALRTQVCLDLGASLSRLLNTSSDSFWQTGWVYVRVQNCVSFIYNGRVVLDTPLPIKSHKNCRISSITPIAVSLSERTQFVVRGFDIAQPMTRLLCAVEGKYLVQETCYDLMDGADTMNELDKPQYLNFQCSVPNFVGRGFIEVEDHGLSSSFFPFIVAEPEVCSEIRMLEDAIQVAETATDMHTIAERMDIKNQALDFIHEMGWLLHRSRLKFRLGQLDPNLDLFPFKRFKWLIQFSMDHDWCAVVRKLLAIVFDGTVDAGEHSSIELALLDMGLLHRAVRRNCRPMVELLLRYIPDKKFGGTGTQQNQVVDGRNSRFMFKPDVVGPAGLTPLHVAACRDGAENVLDALTDDPGLVGIDSWKRARDSTGLTPYDYACLRGHYSYIHLMQRKINKKSESGNVVLDIPSSLVDCNSKQKDGNELPKVTSLHTEKIKIKATHQHCKLCEQKLVCGAARTSLVYRPAMLSMVAIAAVCVCVALLFKSSPEVLYVFQPFRWELLKFKLLAVNYELHSLLLFLQIMGLYIVRIPKKKHWKQGEFPGITDTSFPRRTAIKNIKKKLDRKNKAKAWVNTVAEALTDCVLKKQWLQALQEATYMKLLVLLGRCGQPQRAHQIFDEMIEEGIEPTSEFYTALLAAYCRKNLIEEGFSIINQMKTVPRCQPDVYTYSTLLKACVDASRFELIDILYQEMDERLISPNTVTQNIVLSGFRKVGMYDQMERVLSGMLESKTCKPDVWTMNIILSVFGNKGHVDLMERWYEKFRNFGIEPETRAFNILIGAYGKKRMYDNMSSVMEYMRKLQFPWTTSTYNNVIEAFADVGDAKNMKDMKADTKTFCCLINGYANAGLFHKVISSVQLAAKFEIPENTSLYKAVISACAKADDLVEMERVFKQMKDKLCLPDSRTYSIMVEAYRKEGMNDKIYYLEQEKQKMIANGALSD</sequence>
<feature type="repeat" description="PPR" evidence="12">
    <location>
        <begin position="1210"/>
        <end position="1244"/>
    </location>
</feature>